<organism evidence="1">
    <name type="scientific">Salvia splendens</name>
    <name type="common">Scarlet sage</name>
    <dbReference type="NCBI Taxonomy" id="180675"/>
    <lineage>
        <taxon>Eukaryota</taxon>
        <taxon>Viridiplantae</taxon>
        <taxon>Streptophyta</taxon>
        <taxon>Embryophyta</taxon>
        <taxon>Tracheophyta</taxon>
        <taxon>Spermatophyta</taxon>
        <taxon>Magnoliopsida</taxon>
        <taxon>eudicotyledons</taxon>
        <taxon>Gunneridae</taxon>
        <taxon>Pentapetalae</taxon>
        <taxon>asterids</taxon>
        <taxon>lamiids</taxon>
        <taxon>Lamiales</taxon>
        <taxon>Lamiaceae</taxon>
        <taxon>Nepetoideae</taxon>
        <taxon>Mentheae</taxon>
        <taxon>Salviinae</taxon>
        <taxon>Salvia</taxon>
        <taxon>Salvia subgen. Calosphace</taxon>
        <taxon>core Calosphace</taxon>
    </lineage>
</organism>
<evidence type="ECO:0000313" key="2">
    <source>
        <dbReference type="Proteomes" id="UP000298416"/>
    </source>
</evidence>
<dbReference type="AlphaFoldDB" id="A0A8X9A8U6"/>
<reference evidence="1" key="1">
    <citation type="submission" date="2018-01" db="EMBL/GenBank/DDBJ databases">
        <authorList>
            <person name="Mao J.F."/>
        </authorList>
    </citation>
    <scope>NUCLEOTIDE SEQUENCE</scope>
    <source>
        <strain evidence="1">Huo1</strain>
        <tissue evidence="1">Leaf</tissue>
    </source>
</reference>
<dbReference type="EMBL" id="PNBA02000002">
    <property type="protein sequence ID" value="KAG6433997.1"/>
    <property type="molecule type" value="Genomic_DNA"/>
</dbReference>
<dbReference type="Proteomes" id="UP000298416">
    <property type="component" value="Unassembled WGS sequence"/>
</dbReference>
<proteinExistence type="predicted"/>
<name>A0A8X9A8U6_SALSN</name>
<evidence type="ECO:0000313" key="1">
    <source>
        <dbReference type="EMBL" id="KAG6433997.1"/>
    </source>
</evidence>
<dbReference type="PANTHER" id="PTHR47444">
    <property type="entry name" value="EXPRESSED PROTEIN"/>
    <property type="match status" value="1"/>
</dbReference>
<sequence length="140" mass="15836">MGGKCPHRSVKKRRYSHNDHATTPFTMSFRKGRKRESPCPWMKIFREWGSTIVFTAIAILLMWLSETNISRPNGIGSVLSFRIVRMKRVYAELELQPSREKEILQPGVKIMLGPAPHTQLDADLAAGMGKPDNGPKLMAM</sequence>
<dbReference type="PANTHER" id="PTHR47444:SF1">
    <property type="entry name" value="EXPRESSED PROTEIN"/>
    <property type="match status" value="1"/>
</dbReference>
<protein>
    <submittedName>
        <fullName evidence="1">Uncharacterized protein</fullName>
    </submittedName>
</protein>
<gene>
    <name evidence="1" type="ORF">SASPL_105616</name>
</gene>
<comment type="caution">
    <text evidence="1">The sequence shown here is derived from an EMBL/GenBank/DDBJ whole genome shotgun (WGS) entry which is preliminary data.</text>
</comment>
<keyword evidence="2" id="KW-1185">Reference proteome</keyword>
<reference evidence="1" key="2">
    <citation type="submission" date="2020-08" db="EMBL/GenBank/DDBJ databases">
        <title>Plant Genome Project.</title>
        <authorList>
            <person name="Zhang R.-G."/>
        </authorList>
    </citation>
    <scope>NUCLEOTIDE SEQUENCE</scope>
    <source>
        <strain evidence="1">Huo1</strain>
        <tissue evidence="1">Leaf</tissue>
    </source>
</reference>
<accession>A0A8X9A8U6</accession>